<name>A0A9P9ECR5_9PLEO</name>
<keyword evidence="1" id="KW-0489">Methyltransferase</keyword>
<evidence type="ECO:0000256" key="1">
    <source>
        <dbReference type="ARBA" id="ARBA00022603"/>
    </source>
</evidence>
<dbReference type="Proteomes" id="UP000700596">
    <property type="component" value="Unassembled WGS sequence"/>
</dbReference>
<dbReference type="SUPFAM" id="SSF46785">
    <property type="entry name" value="Winged helix' DNA-binding domain"/>
    <property type="match status" value="1"/>
</dbReference>
<organism evidence="5 6">
    <name type="scientific">Dendryphion nanum</name>
    <dbReference type="NCBI Taxonomy" id="256645"/>
    <lineage>
        <taxon>Eukaryota</taxon>
        <taxon>Fungi</taxon>
        <taxon>Dikarya</taxon>
        <taxon>Ascomycota</taxon>
        <taxon>Pezizomycotina</taxon>
        <taxon>Dothideomycetes</taxon>
        <taxon>Pleosporomycetidae</taxon>
        <taxon>Pleosporales</taxon>
        <taxon>Torulaceae</taxon>
        <taxon>Dendryphion</taxon>
    </lineage>
</organism>
<proteinExistence type="predicted"/>
<evidence type="ECO:0000313" key="5">
    <source>
        <dbReference type="EMBL" id="KAH7135960.1"/>
    </source>
</evidence>
<dbReference type="EMBL" id="JAGMWT010000002">
    <property type="protein sequence ID" value="KAH7135960.1"/>
    <property type="molecule type" value="Genomic_DNA"/>
</dbReference>
<gene>
    <name evidence="5" type="ORF">B0J11DRAFT_480117</name>
</gene>
<dbReference type="PROSITE" id="PS51683">
    <property type="entry name" value="SAM_OMT_II"/>
    <property type="match status" value="1"/>
</dbReference>
<dbReference type="GO" id="GO:0032259">
    <property type="term" value="P:methylation"/>
    <property type="evidence" value="ECO:0007669"/>
    <property type="project" value="UniProtKB-KW"/>
</dbReference>
<dbReference type="PANTHER" id="PTHR43712">
    <property type="entry name" value="PUTATIVE (AFU_ORTHOLOGUE AFUA_4G14580)-RELATED"/>
    <property type="match status" value="1"/>
</dbReference>
<keyword evidence="6" id="KW-1185">Reference proteome</keyword>
<feature type="domain" description="O-methyltransferase C-terminal" evidence="4">
    <location>
        <begin position="181"/>
        <end position="392"/>
    </location>
</feature>
<dbReference type="Gene3D" id="1.10.10.10">
    <property type="entry name" value="Winged helix-like DNA-binding domain superfamily/Winged helix DNA-binding domain"/>
    <property type="match status" value="1"/>
</dbReference>
<evidence type="ECO:0000256" key="2">
    <source>
        <dbReference type="ARBA" id="ARBA00022679"/>
    </source>
</evidence>
<dbReference type="GO" id="GO:0008171">
    <property type="term" value="F:O-methyltransferase activity"/>
    <property type="evidence" value="ECO:0007669"/>
    <property type="project" value="InterPro"/>
</dbReference>
<dbReference type="InterPro" id="IPR036390">
    <property type="entry name" value="WH_DNA-bd_sf"/>
</dbReference>
<dbReference type="PANTHER" id="PTHR43712:SF12">
    <property type="entry name" value="STERIGMATOCYSTIN 8-O-METHYLTRANSFERASE"/>
    <property type="match status" value="1"/>
</dbReference>
<comment type="caution">
    <text evidence="5">The sequence shown here is derived from an EMBL/GenBank/DDBJ whole genome shotgun (WGS) entry which is preliminary data.</text>
</comment>
<dbReference type="Pfam" id="PF00891">
    <property type="entry name" value="Methyltransf_2"/>
    <property type="match status" value="1"/>
</dbReference>
<protein>
    <submittedName>
        <fullName evidence="5">Sterigmatocystin 8-O-methyltransferase</fullName>
    </submittedName>
</protein>
<dbReference type="CDD" id="cd02440">
    <property type="entry name" value="AdoMet_MTases"/>
    <property type="match status" value="1"/>
</dbReference>
<dbReference type="InterPro" id="IPR001077">
    <property type="entry name" value="COMT_C"/>
</dbReference>
<dbReference type="InterPro" id="IPR036388">
    <property type="entry name" value="WH-like_DNA-bd_sf"/>
</dbReference>
<evidence type="ECO:0000256" key="3">
    <source>
        <dbReference type="ARBA" id="ARBA00022691"/>
    </source>
</evidence>
<keyword evidence="3" id="KW-0949">S-adenosyl-L-methionine</keyword>
<accession>A0A9P9ECR5</accession>
<dbReference type="Gene3D" id="3.40.50.150">
    <property type="entry name" value="Vaccinia Virus protein VP39"/>
    <property type="match status" value="1"/>
</dbReference>
<evidence type="ECO:0000313" key="6">
    <source>
        <dbReference type="Proteomes" id="UP000700596"/>
    </source>
</evidence>
<dbReference type="InterPro" id="IPR029063">
    <property type="entry name" value="SAM-dependent_MTases_sf"/>
</dbReference>
<dbReference type="SUPFAM" id="SSF53335">
    <property type="entry name" value="S-adenosyl-L-methionine-dependent methyltransferases"/>
    <property type="match status" value="1"/>
</dbReference>
<dbReference type="InterPro" id="IPR016461">
    <property type="entry name" value="COMT-like"/>
</dbReference>
<dbReference type="OrthoDB" id="2410195at2759"/>
<sequence>MSKEETTDLLALAKQVLDFTSSIVSHLESLDHPQPNFSISSTLVPKDEKYEGLRNKLNDVATDLLALVNGPHTQARKQTCQVHDLAAHQVAFHFDFFEVIPENGSAHLREISRKTGVDQDRAGRILRILCTQRIFKEVQKDTFAHTAYSVTIRRDEEMKASGAYMLDENFKADSEASLSIKDGAKTPFEQRHGMSVFEFYAKNPDKAARFAKAMAGITRLDRQMTELKSGFTWRNLGQNAKVVDIGGGSGHIGVALAREFPNLNVTVQDNNLDMLNTAKDQDLTGVEKRMTFMQYDFFTPQPIIDADVYFFRQVLHNWDDESCVKMLKVVAKALENSKPGTALLINETIQIEAGSASRFEEHLARQVDMLLLVTFGAKHRTKADFDMLLGRADSRLRIVNVYSQGSMGLLEVHLDSDP</sequence>
<keyword evidence="2" id="KW-0808">Transferase</keyword>
<dbReference type="AlphaFoldDB" id="A0A9P9ECR5"/>
<reference evidence="5" key="1">
    <citation type="journal article" date="2021" name="Nat. Commun.">
        <title>Genetic determinants of endophytism in the Arabidopsis root mycobiome.</title>
        <authorList>
            <person name="Mesny F."/>
            <person name="Miyauchi S."/>
            <person name="Thiergart T."/>
            <person name="Pickel B."/>
            <person name="Atanasova L."/>
            <person name="Karlsson M."/>
            <person name="Huettel B."/>
            <person name="Barry K.W."/>
            <person name="Haridas S."/>
            <person name="Chen C."/>
            <person name="Bauer D."/>
            <person name="Andreopoulos W."/>
            <person name="Pangilinan J."/>
            <person name="LaButti K."/>
            <person name="Riley R."/>
            <person name="Lipzen A."/>
            <person name="Clum A."/>
            <person name="Drula E."/>
            <person name="Henrissat B."/>
            <person name="Kohler A."/>
            <person name="Grigoriev I.V."/>
            <person name="Martin F.M."/>
            <person name="Hacquard S."/>
        </authorList>
    </citation>
    <scope>NUCLEOTIDE SEQUENCE</scope>
    <source>
        <strain evidence="5">MPI-CAGE-CH-0243</strain>
    </source>
</reference>
<evidence type="ECO:0000259" key="4">
    <source>
        <dbReference type="Pfam" id="PF00891"/>
    </source>
</evidence>